<dbReference type="STRING" id="1353952.A0A165I8B3"/>
<dbReference type="PANTHER" id="PTHR10809">
    <property type="entry name" value="VESICLE-ASSOCIATED MEMBRANE PROTEIN-ASSOCIATED PROTEIN"/>
    <property type="match status" value="1"/>
</dbReference>
<dbReference type="InterPro" id="IPR013783">
    <property type="entry name" value="Ig-like_fold"/>
</dbReference>
<dbReference type="Proteomes" id="UP000076842">
    <property type="component" value="Unassembled WGS sequence"/>
</dbReference>
<dbReference type="Gene3D" id="2.60.40.10">
    <property type="entry name" value="Immunoglobulins"/>
    <property type="match status" value="1"/>
</dbReference>
<dbReference type="GO" id="GO:0061817">
    <property type="term" value="P:endoplasmic reticulum-plasma membrane tethering"/>
    <property type="evidence" value="ECO:0007669"/>
    <property type="project" value="TreeGrafter"/>
</dbReference>
<dbReference type="PROSITE" id="PS50202">
    <property type="entry name" value="MSP"/>
    <property type="match status" value="1"/>
</dbReference>
<dbReference type="GO" id="GO:0005886">
    <property type="term" value="C:plasma membrane"/>
    <property type="evidence" value="ECO:0007669"/>
    <property type="project" value="TreeGrafter"/>
</dbReference>
<keyword evidence="4" id="KW-1133">Transmembrane helix</keyword>
<dbReference type="PANTHER" id="PTHR10809:SF6">
    <property type="entry name" value="AT11025P-RELATED"/>
    <property type="match status" value="1"/>
</dbReference>
<dbReference type="InterPro" id="IPR008962">
    <property type="entry name" value="PapD-like_sf"/>
</dbReference>
<evidence type="ECO:0000256" key="2">
    <source>
        <dbReference type="ARBA" id="ARBA00008932"/>
    </source>
</evidence>
<dbReference type="InterPro" id="IPR000535">
    <property type="entry name" value="MSP_dom"/>
</dbReference>
<dbReference type="EMBL" id="KV423932">
    <property type="protein sequence ID" value="KZT60254.1"/>
    <property type="molecule type" value="Genomic_DNA"/>
</dbReference>
<dbReference type="SUPFAM" id="SSF49354">
    <property type="entry name" value="PapD-like"/>
    <property type="match status" value="1"/>
</dbReference>
<comment type="subcellular location">
    <subcellularLocation>
        <location evidence="1">Membrane</location>
        <topology evidence="1">Single-pass type IV membrane protein</topology>
    </subcellularLocation>
</comment>
<dbReference type="Pfam" id="PF00635">
    <property type="entry name" value="Motile_Sperm"/>
    <property type="match status" value="1"/>
</dbReference>
<evidence type="ECO:0000313" key="8">
    <source>
        <dbReference type="Proteomes" id="UP000076842"/>
    </source>
</evidence>
<evidence type="ECO:0000256" key="3">
    <source>
        <dbReference type="ARBA" id="ARBA00022692"/>
    </source>
</evidence>
<dbReference type="InterPro" id="IPR016763">
    <property type="entry name" value="VAP"/>
</dbReference>
<reference evidence="7 8" key="1">
    <citation type="journal article" date="2016" name="Mol. Biol. Evol.">
        <title>Comparative Genomics of Early-Diverging Mushroom-Forming Fungi Provides Insights into the Origins of Lignocellulose Decay Capabilities.</title>
        <authorList>
            <person name="Nagy L.G."/>
            <person name="Riley R."/>
            <person name="Tritt A."/>
            <person name="Adam C."/>
            <person name="Daum C."/>
            <person name="Floudas D."/>
            <person name="Sun H."/>
            <person name="Yadav J.S."/>
            <person name="Pangilinan J."/>
            <person name="Larsson K.H."/>
            <person name="Matsuura K."/>
            <person name="Barry K."/>
            <person name="Labutti K."/>
            <person name="Kuo R."/>
            <person name="Ohm R.A."/>
            <person name="Bhattacharya S.S."/>
            <person name="Shirouzu T."/>
            <person name="Yoshinaga Y."/>
            <person name="Martin F.M."/>
            <person name="Grigoriev I.V."/>
            <person name="Hibbett D.S."/>
        </authorList>
    </citation>
    <scope>NUCLEOTIDE SEQUENCE [LARGE SCALE GENOMIC DNA]</scope>
    <source>
        <strain evidence="7 8">HHB12733</strain>
    </source>
</reference>
<keyword evidence="5" id="KW-0472">Membrane</keyword>
<dbReference type="GO" id="GO:0090158">
    <property type="term" value="P:endoplasmic reticulum membrane organization"/>
    <property type="evidence" value="ECO:0007669"/>
    <property type="project" value="TreeGrafter"/>
</dbReference>
<dbReference type="OrthoDB" id="264603at2759"/>
<protein>
    <submittedName>
        <fullName evidence="7">PapD-like protein</fullName>
    </submittedName>
</protein>
<comment type="similarity">
    <text evidence="2">Belongs to the VAMP-associated protein (VAP) (TC 9.B.17) family.</text>
</comment>
<evidence type="ECO:0000259" key="6">
    <source>
        <dbReference type="PROSITE" id="PS50202"/>
    </source>
</evidence>
<evidence type="ECO:0000313" key="7">
    <source>
        <dbReference type="EMBL" id="KZT60254.1"/>
    </source>
</evidence>
<evidence type="ECO:0000256" key="1">
    <source>
        <dbReference type="ARBA" id="ARBA00004211"/>
    </source>
</evidence>
<evidence type="ECO:0000256" key="4">
    <source>
        <dbReference type="ARBA" id="ARBA00022989"/>
    </source>
</evidence>
<dbReference type="GO" id="GO:0033149">
    <property type="term" value="F:FFAT motif binding"/>
    <property type="evidence" value="ECO:0007669"/>
    <property type="project" value="TreeGrafter"/>
</dbReference>
<dbReference type="InParanoid" id="A0A165I8B3"/>
<keyword evidence="8" id="KW-1185">Reference proteome</keyword>
<accession>A0A165I8B3</accession>
<feature type="domain" description="MSP" evidence="6">
    <location>
        <begin position="2"/>
        <end position="115"/>
    </location>
</feature>
<gene>
    <name evidence="7" type="ORF">CALCODRAFT_506919</name>
</gene>
<proteinExistence type="inferred from homology"/>
<dbReference type="AlphaFoldDB" id="A0A165I8B3"/>
<evidence type="ECO:0000256" key="5">
    <source>
        <dbReference type="ARBA" id="ARBA00023136"/>
    </source>
</evidence>
<sequence>MSVEVEPGMLGFHHPLNRPLERTLRVRNTSLAPIAFKVKTTSPKRYAVRPNYGKVEPGRTCDISIRMLPFVDDLNPGFRCKDKFLIETTVVEPEEMSDLAEELVSQMLTSTKSSG</sequence>
<keyword evidence="3" id="KW-0812">Transmembrane</keyword>
<organism evidence="7 8">
    <name type="scientific">Calocera cornea HHB12733</name>
    <dbReference type="NCBI Taxonomy" id="1353952"/>
    <lineage>
        <taxon>Eukaryota</taxon>
        <taxon>Fungi</taxon>
        <taxon>Dikarya</taxon>
        <taxon>Basidiomycota</taxon>
        <taxon>Agaricomycotina</taxon>
        <taxon>Dacrymycetes</taxon>
        <taxon>Dacrymycetales</taxon>
        <taxon>Dacrymycetaceae</taxon>
        <taxon>Calocera</taxon>
    </lineage>
</organism>
<dbReference type="GO" id="GO:0005789">
    <property type="term" value="C:endoplasmic reticulum membrane"/>
    <property type="evidence" value="ECO:0007669"/>
    <property type="project" value="InterPro"/>
</dbReference>
<name>A0A165I8B3_9BASI</name>